<protein>
    <submittedName>
        <fullName evidence="1">DUF4850 domain-containing protein</fullName>
    </submittedName>
</protein>
<sequence>MIVEPAIANDYIYQPVPNNITSQQLHKPIPYGYATFGLEKIPVMVIPVKTYTTKDENYYAPPTLKRRYNFFITKLQSKILALYVAGETGYFLGPRGLEIVGGPIEGEDSSAGFTLESPDGKYWVAYRTDGDCAGCSMDSAFDWFPWDHSPFSAGEKKAKEKYKMRYQKITEHFTLFSYNHNGRKIYSLTNYSNNEFRQLFFSFQNYTTQDTAIINFNEKSLLRIRK</sequence>
<proteinExistence type="predicted"/>
<organism evidence="1 2">
    <name type="scientific">Acidithiobacillus montserratensis</name>
    <dbReference type="NCBI Taxonomy" id="2729135"/>
    <lineage>
        <taxon>Bacteria</taxon>
        <taxon>Pseudomonadati</taxon>
        <taxon>Pseudomonadota</taxon>
        <taxon>Acidithiobacillia</taxon>
        <taxon>Acidithiobacillales</taxon>
        <taxon>Acidithiobacillaceae</taxon>
        <taxon>Acidithiobacillus</taxon>
    </lineage>
</organism>
<reference evidence="1 2" key="1">
    <citation type="journal article" date="2021" name="ISME J.">
        <title>Genomic evolution of the class Acidithiobacillia: deep-branching Proteobacteria living in extreme acidic conditions.</title>
        <authorList>
            <person name="Moya-Beltran A."/>
            <person name="Beard S."/>
            <person name="Rojas-Villalobos C."/>
            <person name="Issotta F."/>
            <person name="Gallardo Y."/>
            <person name="Ulloa R."/>
            <person name="Giaveno A."/>
            <person name="Degli Esposti M."/>
            <person name="Johnson D.B."/>
            <person name="Quatrini R."/>
        </authorList>
    </citation>
    <scope>NUCLEOTIDE SEQUENCE [LARGE SCALE GENOMIC DNA]</scope>
    <source>
        <strain evidence="1 2">GG1-14</strain>
    </source>
</reference>
<accession>A0ACD5HDZ9</accession>
<evidence type="ECO:0000313" key="2">
    <source>
        <dbReference type="Proteomes" id="UP001195965"/>
    </source>
</evidence>
<gene>
    <name evidence="1" type="ORF">HHS34_012435</name>
</gene>
<dbReference type="EMBL" id="CP127526">
    <property type="protein sequence ID" value="XRI73235.1"/>
    <property type="molecule type" value="Genomic_DNA"/>
</dbReference>
<name>A0ACD5HDZ9_9PROT</name>
<evidence type="ECO:0000313" key="1">
    <source>
        <dbReference type="EMBL" id="XRI73235.1"/>
    </source>
</evidence>
<dbReference type="Proteomes" id="UP001195965">
    <property type="component" value="Chromosome"/>
</dbReference>
<keyword evidence="2" id="KW-1185">Reference proteome</keyword>